<keyword evidence="2" id="KW-1185">Reference proteome</keyword>
<gene>
    <name evidence="1" type="ORF">C6P64_01595</name>
</gene>
<evidence type="ECO:0000313" key="1">
    <source>
        <dbReference type="EMBL" id="PRD66854.1"/>
    </source>
</evidence>
<name>A0A2S9K8W3_9BURK</name>
<accession>A0A2S9K8W3</accession>
<sequence>MGGLSLLAGALLLGGCAGAIRLENEVRSYADWSAGAAGESTRPAPGDRYRFERRPSQLQSPSLQQEALEELARQALERVGLRAAPEALPAGAALPRWTVELGARSIRLPYAPWDEPARPRFGVNIGIGHVFPHGSVGIGMPLFPHLTTPYYQREVSLALRDARSARVVYETQASHDGPWSDNPTLWAALLDAALQGFPQPPAGPRRVVIEVPR</sequence>
<reference evidence="1 2" key="1">
    <citation type="submission" date="2018-03" db="EMBL/GenBank/DDBJ databases">
        <title>Comparative genomics illustrates the genes involved in a hyperalkaliphilic mechanisms of Serpentinomonas isolated from highly-alkaline calcium-rich serpentinized springs.</title>
        <authorList>
            <person name="Suzuki S."/>
            <person name="Ishii S."/>
            <person name="Walworth N."/>
            <person name="Bird L."/>
            <person name="Kuenen J.G."/>
            <person name="Nealson K.H."/>
        </authorList>
    </citation>
    <scope>NUCLEOTIDE SEQUENCE [LARGE SCALE GENOMIC DNA]</scope>
    <source>
        <strain evidence="1 2">P1</strain>
    </source>
</reference>
<organism evidence="1 2">
    <name type="scientific">Malikia granosa</name>
    <dbReference type="NCBI Taxonomy" id="263067"/>
    <lineage>
        <taxon>Bacteria</taxon>
        <taxon>Pseudomonadati</taxon>
        <taxon>Pseudomonadota</taxon>
        <taxon>Betaproteobacteria</taxon>
        <taxon>Burkholderiales</taxon>
        <taxon>Comamonadaceae</taxon>
        <taxon>Malikia</taxon>
    </lineage>
</organism>
<proteinExistence type="predicted"/>
<evidence type="ECO:0000313" key="2">
    <source>
        <dbReference type="Proteomes" id="UP000238589"/>
    </source>
</evidence>
<protein>
    <recommendedName>
        <fullName evidence="3">DUF4136 domain-containing protein</fullName>
    </recommendedName>
</protein>
<dbReference type="EMBL" id="PVLQ01000008">
    <property type="protein sequence ID" value="PRD66854.1"/>
    <property type="molecule type" value="Genomic_DNA"/>
</dbReference>
<dbReference type="AlphaFoldDB" id="A0A2S9K8W3"/>
<evidence type="ECO:0008006" key="3">
    <source>
        <dbReference type="Google" id="ProtNLM"/>
    </source>
</evidence>
<dbReference type="Proteomes" id="UP000238589">
    <property type="component" value="Unassembled WGS sequence"/>
</dbReference>
<comment type="caution">
    <text evidence="1">The sequence shown here is derived from an EMBL/GenBank/DDBJ whole genome shotgun (WGS) entry which is preliminary data.</text>
</comment>